<reference evidence="1" key="2">
    <citation type="submission" date="2018-10" db="UniProtKB">
        <authorList>
            <consortium name="EnsemblPlants"/>
        </authorList>
    </citation>
    <scope>IDENTIFICATION</scope>
</reference>
<dbReference type="AlphaFoldDB" id="A0A3B6QEY7"/>
<dbReference type="Gramene" id="TraesARI6D03G03649970.1">
    <property type="protein sequence ID" value="TraesARI6D03G03649970.1"/>
    <property type="gene ID" value="TraesARI6D03G03649970"/>
</dbReference>
<dbReference type="Gramene" id="TraesPARA_EIv1.0_2189570.1">
    <property type="protein sequence ID" value="TraesPARA_EIv1.0_2189570.1.CDS"/>
    <property type="gene ID" value="TraesPARA_EIv1.0_2189570"/>
</dbReference>
<proteinExistence type="predicted"/>
<dbReference type="Gramene" id="TraesCS6D02G129100.1">
    <property type="protein sequence ID" value="TraesCS6D02G129100.1"/>
    <property type="gene ID" value="TraesCS6D02G129100"/>
</dbReference>
<dbReference type="Gramene" id="TraesLAC6D03G03636680.1">
    <property type="protein sequence ID" value="TraesLAC6D03G03636680.1"/>
    <property type="gene ID" value="TraesLAC6D03G03636680"/>
</dbReference>
<dbReference type="EnsemblPlants" id="TraesCS6D02G129100.1">
    <property type="protein sequence ID" value="TraesCS6D02G129100.1"/>
    <property type="gene ID" value="TraesCS6D02G129100"/>
</dbReference>
<dbReference type="Gramene" id="TraesJAG6D03G03669520.1">
    <property type="protein sequence ID" value="TraesJAG6D03G03669520.1"/>
    <property type="gene ID" value="TraesJAG6D03G03669520"/>
</dbReference>
<dbReference type="Gramene" id="TraesMAC6D03G03684810.1">
    <property type="protein sequence ID" value="TraesMAC6D03G03684810.1"/>
    <property type="gene ID" value="TraesMAC6D03G03684810"/>
</dbReference>
<dbReference type="Gramene" id="TraesCAD_scaffold_043004_01G000100.1">
    <property type="protein sequence ID" value="TraesCAD_scaffold_043004_01G000100.1"/>
    <property type="gene ID" value="TraesCAD_scaffold_043004_01G000100"/>
</dbReference>
<dbReference type="Gramene" id="TraesNOR6D03G03726550.1">
    <property type="protein sequence ID" value="TraesNOR6D03G03726550.1"/>
    <property type="gene ID" value="TraesNOR6D03G03726550"/>
</dbReference>
<dbReference type="Gramene" id="TraesCS6D03G0285400.1">
    <property type="protein sequence ID" value="TraesCS6D03G0285400.1.CDS"/>
    <property type="gene ID" value="TraesCS6D03G0285400"/>
</dbReference>
<dbReference type="Gramene" id="TraesLDM6D03G03689800.1">
    <property type="protein sequence ID" value="TraesLDM6D03G03689800.1"/>
    <property type="gene ID" value="TraesLDM6D03G03689800"/>
</dbReference>
<accession>A0A3B6QEY7</accession>
<protein>
    <submittedName>
        <fullName evidence="1">Uncharacterized protein</fullName>
    </submittedName>
</protein>
<keyword evidence="2" id="KW-1185">Reference proteome</keyword>
<evidence type="ECO:0000313" key="2">
    <source>
        <dbReference type="Proteomes" id="UP000019116"/>
    </source>
</evidence>
<organism evidence="1">
    <name type="scientific">Triticum aestivum</name>
    <name type="common">Wheat</name>
    <dbReference type="NCBI Taxonomy" id="4565"/>
    <lineage>
        <taxon>Eukaryota</taxon>
        <taxon>Viridiplantae</taxon>
        <taxon>Streptophyta</taxon>
        <taxon>Embryophyta</taxon>
        <taxon>Tracheophyta</taxon>
        <taxon>Spermatophyta</taxon>
        <taxon>Magnoliopsida</taxon>
        <taxon>Liliopsida</taxon>
        <taxon>Poales</taxon>
        <taxon>Poaceae</taxon>
        <taxon>BOP clade</taxon>
        <taxon>Pooideae</taxon>
        <taxon>Triticodae</taxon>
        <taxon>Triticeae</taxon>
        <taxon>Triticinae</taxon>
        <taxon>Triticum</taxon>
    </lineage>
</organism>
<reference evidence="1" key="1">
    <citation type="submission" date="2018-08" db="EMBL/GenBank/DDBJ databases">
        <authorList>
            <person name="Rossello M."/>
        </authorList>
    </citation>
    <scope>NUCLEOTIDE SEQUENCE [LARGE SCALE GENOMIC DNA]</scope>
    <source>
        <strain evidence="1">cv. Chinese Spring</strain>
    </source>
</reference>
<dbReference type="Gramene" id="TraesSTA6D03G03680180.1">
    <property type="protein sequence ID" value="TraesSTA6D03G03680180.1"/>
    <property type="gene ID" value="TraesSTA6D03G03680180"/>
</dbReference>
<evidence type="ECO:0000313" key="1">
    <source>
        <dbReference type="EnsemblPlants" id="TraesCS6D02G129100.1"/>
    </source>
</evidence>
<sequence>MASVMARQTTYCIRGSFRASFICDVNENMRQPGGDSHTFFDLPAKHQLAYIFDAPLPLNCTSVAHTTPTGTRLKRTKSCTHCVTRSCVDAIRGDQSIHLPKRRAWSAPI</sequence>
<dbReference type="Proteomes" id="UP000019116">
    <property type="component" value="Chromosome 6D"/>
</dbReference>
<dbReference type="Gramene" id="TraesJUL6D03G03719110.1">
    <property type="protein sequence ID" value="TraesJUL6D03G03719110.1"/>
    <property type="gene ID" value="TraesJUL6D03G03719110"/>
</dbReference>
<dbReference type="Gramene" id="TraesSYM6D03G03633230.1">
    <property type="protein sequence ID" value="TraesSYM6D03G03633230.1"/>
    <property type="gene ID" value="TraesSYM6D03G03633230"/>
</dbReference>
<name>A0A3B6QEY7_WHEAT</name>